<keyword evidence="3" id="KW-1185">Reference proteome</keyword>
<sequence>MADGHAIASLLPAEFALQSFTQIASLWSNYGDVYRLHLTPSIPPQSLPRTLILKSIHPPSLIDTDESHIRKLLSYAVERWFYHHYASRLPAEVKVAQAYATTADDDGNLLLEDVSADYPFPARGSLGKESTLAVMKWLAGFHATFFRVKVKENPSLVPAPKHWRNETVEGVWKRGLYWYLETRREELGWMDVDQHALLVPWVEKVNEAIDREIQAYGTLVHGDVKGANIIFSRDPYAHRRGKQKVQLASQEDIQCALYDFQYVGLGLGTLDLVYFLATSTESNLLSAEMDLLQFYHSHFLASLPSHLNSSNTYPFNTFIDHWELAVVDWYRFMAGWGFWGNDVWITKRAEEILSKWNSNPTTWIFNKS</sequence>
<dbReference type="Proteomes" id="UP000292702">
    <property type="component" value="Unassembled WGS sequence"/>
</dbReference>
<proteinExistence type="predicted"/>
<accession>A0A4V2MX28</accession>
<protein>
    <recommendedName>
        <fullName evidence="1">CHK kinase-like domain-containing protein</fullName>
    </recommendedName>
</protein>
<gene>
    <name evidence="2" type="ORF">EIP91_010753</name>
</gene>
<comment type="caution">
    <text evidence="2">The sequence shown here is derived from an EMBL/GenBank/DDBJ whole genome shotgun (WGS) entry which is preliminary data.</text>
</comment>
<dbReference type="Pfam" id="PF02958">
    <property type="entry name" value="EcKL"/>
    <property type="match status" value="1"/>
</dbReference>
<organism evidence="2 3">
    <name type="scientific">Steccherinum ochraceum</name>
    <dbReference type="NCBI Taxonomy" id="92696"/>
    <lineage>
        <taxon>Eukaryota</taxon>
        <taxon>Fungi</taxon>
        <taxon>Dikarya</taxon>
        <taxon>Basidiomycota</taxon>
        <taxon>Agaricomycotina</taxon>
        <taxon>Agaricomycetes</taxon>
        <taxon>Polyporales</taxon>
        <taxon>Steccherinaceae</taxon>
        <taxon>Steccherinum</taxon>
    </lineage>
</organism>
<dbReference type="SMART" id="SM00587">
    <property type="entry name" value="CHK"/>
    <property type="match status" value="1"/>
</dbReference>
<evidence type="ECO:0000259" key="1">
    <source>
        <dbReference type="SMART" id="SM00587"/>
    </source>
</evidence>
<dbReference type="InterPro" id="IPR011009">
    <property type="entry name" value="Kinase-like_dom_sf"/>
</dbReference>
<reference evidence="2 3" key="1">
    <citation type="submission" date="2018-11" db="EMBL/GenBank/DDBJ databases">
        <title>Genome assembly of Steccherinum ochraceum LE-BIN_3174, the white-rot fungus of the Steccherinaceae family (The Residual Polyporoid clade, Polyporales, Basidiomycota).</title>
        <authorList>
            <person name="Fedorova T.V."/>
            <person name="Glazunova O.A."/>
            <person name="Landesman E.O."/>
            <person name="Moiseenko K.V."/>
            <person name="Psurtseva N.V."/>
            <person name="Savinova O.S."/>
            <person name="Shakhova N.V."/>
            <person name="Tyazhelova T.V."/>
            <person name="Vasina D.V."/>
        </authorList>
    </citation>
    <scope>NUCLEOTIDE SEQUENCE [LARGE SCALE GENOMIC DNA]</scope>
    <source>
        <strain evidence="2 3">LE-BIN_3174</strain>
    </source>
</reference>
<dbReference type="EMBL" id="RWJN01000066">
    <property type="protein sequence ID" value="TCD68467.1"/>
    <property type="molecule type" value="Genomic_DNA"/>
</dbReference>
<dbReference type="PANTHER" id="PTHR11012">
    <property type="entry name" value="PROTEIN KINASE-LIKE DOMAIN-CONTAINING"/>
    <property type="match status" value="1"/>
</dbReference>
<dbReference type="SUPFAM" id="SSF56112">
    <property type="entry name" value="Protein kinase-like (PK-like)"/>
    <property type="match status" value="1"/>
</dbReference>
<dbReference type="InterPro" id="IPR004119">
    <property type="entry name" value="EcKL"/>
</dbReference>
<evidence type="ECO:0000313" key="2">
    <source>
        <dbReference type="EMBL" id="TCD68467.1"/>
    </source>
</evidence>
<dbReference type="PANTHER" id="PTHR11012:SF30">
    <property type="entry name" value="PROTEIN KINASE-LIKE DOMAIN-CONTAINING"/>
    <property type="match status" value="1"/>
</dbReference>
<dbReference type="STRING" id="92696.A0A4V2MX28"/>
<dbReference type="AlphaFoldDB" id="A0A4V2MX28"/>
<evidence type="ECO:0000313" key="3">
    <source>
        <dbReference type="Proteomes" id="UP000292702"/>
    </source>
</evidence>
<dbReference type="Gene3D" id="3.90.1200.10">
    <property type="match status" value="1"/>
</dbReference>
<dbReference type="OrthoDB" id="411145at2759"/>
<dbReference type="InterPro" id="IPR015897">
    <property type="entry name" value="CHK_kinase-like"/>
</dbReference>
<name>A0A4V2MX28_9APHY</name>
<feature type="domain" description="CHK kinase-like" evidence="1">
    <location>
        <begin position="109"/>
        <end position="305"/>
    </location>
</feature>